<dbReference type="PRINTS" id="PR00254">
    <property type="entry name" value="NICOTINICR"/>
</dbReference>
<evidence type="ECO:0000256" key="6">
    <source>
        <dbReference type="ARBA" id="ARBA00023136"/>
    </source>
</evidence>
<dbReference type="InterPro" id="IPR002394">
    <property type="entry name" value="Nicotinic_acetylcholine_rcpt"/>
</dbReference>
<evidence type="ECO:0000256" key="7">
    <source>
        <dbReference type="ARBA" id="ARBA00023170"/>
    </source>
</evidence>
<dbReference type="GO" id="GO:0004888">
    <property type="term" value="F:transmembrane signaling receptor activity"/>
    <property type="evidence" value="ECO:0007669"/>
    <property type="project" value="InterPro"/>
</dbReference>
<evidence type="ECO:0000256" key="9">
    <source>
        <dbReference type="ARBA" id="ARBA00023303"/>
    </source>
</evidence>
<keyword evidence="7" id="KW-0675">Receptor</keyword>
<feature type="signal peptide" evidence="11">
    <location>
        <begin position="1"/>
        <end position="22"/>
    </location>
</feature>
<evidence type="ECO:0000313" key="14">
    <source>
        <dbReference type="Proteomes" id="UP000663872"/>
    </source>
</evidence>
<protein>
    <recommendedName>
        <fullName evidence="12">Neurotransmitter-gated ion-channel ligand-binding domain-containing protein</fullName>
    </recommendedName>
</protein>
<keyword evidence="3" id="KW-0812">Transmembrane</keyword>
<accession>A0A818AS10</accession>
<evidence type="ECO:0000256" key="2">
    <source>
        <dbReference type="ARBA" id="ARBA00022475"/>
    </source>
</evidence>
<dbReference type="FunFam" id="2.70.170.10:FF:000028">
    <property type="entry name" value="AcetylCholine Receptor"/>
    <property type="match status" value="1"/>
</dbReference>
<sequence>MIQKQMQTRLVILLFLVTSTIGGQHERRLLKHLFVKQQHDPLERPTENDSESVSVHLAFSFINLIDFDIKNNVLITKFWMTQTWQDYSMTWKPQLNGNIDAIRIPTTKIWLPDIVLYNSVDENYDNYMKTNAVVAHTGQILYVSPRIFKSTCSFNTSSFQIVRINITTSTNTIDLSSYVINNKWKLIDSYMTLNEVKYECCPQAYLSVVLTIKIRRVLDDFPININGTENEDK</sequence>
<keyword evidence="9" id="KW-0407">Ion channel</keyword>
<dbReference type="InterPro" id="IPR006201">
    <property type="entry name" value="Neur_channel"/>
</dbReference>
<proteinExistence type="predicted"/>
<dbReference type="EMBL" id="CAJNYT010001441">
    <property type="protein sequence ID" value="CAF3410787.1"/>
    <property type="molecule type" value="Genomic_DNA"/>
</dbReference>
<dbReference type="PANTHER" id="PTHR18945">
    <property type="entry name" value="NEUROTRANSMITTER GATED ION CHANNEL"/>
    <property type="match status" value="1"/>
</dbReference>
<evidence type="ECO:0000256" key="5">
    <source>
        <dbReference type="ARBA" id="ARBA00023065"/>
    </source>
</evidence>
<evidence type="ECO:0000256" key="1">
    <source>
        <dbReference type="ARBA" id="ARBA00022448"/>
    </source>
</evidence>
<dbReference type="InterPro" id="IPR006202">
    <property type="entry name" value="Neur_chan_lig-bd"/>
</dbReference>
<dbReference type="AlphaFoldDB" id="A0A818AS10"/>
<evidence type="ECO:0000256" key="10">
    <source>
        <dbReference type="ARBA" id="ARBA00034099"/>
    </source>
</evidence>
<dbReference type="Proteomes" id="UP000663872">
    <property type="component" value="Unassembled WGS sequence"/>
</dbReference>
<keyword evidence="5" id="KW-0406">Ion transport</keyword>
<comment type="subcellular location">
    <subcellularLocation>
        <location evidence="10">Synaptic cell membrane</location>
        <topology evidence="10">Multi-pass membrane protein</topology>
    </subcellularLocation>
</comment>
<organism evidence="13 14">
    <name type="scientific">Rotaria socialis</name>
    <dbReference type="NCBI Taxonomy" id="392032"/>
    <lineage>
        <taxon>Eukaryota</taxon>
        <taxon>Metazoa</taxon>
        <taxon>Spiralia</taxon>
        <taxon>Gnathifera</taxon>
        <taxon>Rotifera</taxon>
        <taxon>Eurotatoria</taxon>
        <taxon>Bdelloidea</taxon>
        <taxon>Philodinida</taxon>
        <taxon>Philodinidae</taxon>
        <taxon>Rotaria</taxon>
    </lineage>
</organism>
<keyword evidence="2" id="KW-1003">Cell membrane</keyword>
<evidence type="ECO:0000256" key="11">
    <source>
        <dbReference type="SAM" id="SignalP"/>
    </source>
</evidence>
<keyword evidence="6" id="KW-0472">Membrane</keyword>
<evidence type="ECO:0000256" key="3">
    <source>
        <dbReference type="ARBA" id="ARBA00022692"/>
    </source>
</evidence>
<keyword evidence="8" id="KW-1071">Ligand-gated ion channel</keyword>
<gene>
    <name evidence="13" type="ORF">GRG538_LOCUS10889</name>
</gene>
<dbReference type="InterPro" id="IPR036734">
    <property type="entry name" value="Neur_chan_lig-bd_sf"/>
</dbReference>
<reference evidence="13" key="1">
    <citation type="submission" date="2021-02" db="EMBL/GenBank/DDBJ databases">
        <authorList>
            <person name="Nowell W R."/>
        </authorList>
    </citation>
    <scope>NUCLEOTIDE SEQUENCE</scope>
</reference>
<dbReference type="GO" id="GO:0045211">
    <property type="term" value="C:postsynaptic membrane"/>
    <property type="evidence" value="ECO:0007669"/>
    <property type="project" value="InterPro"/>
</dbReference>
<dbReference type="Pfam" id="PF02931">
    <property type="entry name" value="Neur_chan_LBD"/>
    <property type="match status" value="1"/>
</dbReference>
<keyword evidence="11" id="KW-0732">Signal</keyword>
<keyword evidence="1" id="KW-0813">Transport</keyword>
<dbReference type="Gene3D" id="2.70.170.10">
    <property type="entry name" value="Neurotransmitter-gated ion-channel ligand-binding domain"/>
    <property type="match status" value="1"/>
</dbReference>
<evidence type="ECO:0000256" key="4">
    <source>
        <dbReference type="ARBA" id="ARBA00023018"/>
    </source>
</evidence>
<comment type="caution">
    <text evidence="13">The sequence shown here is derived from an EMBL/GenBank/DDBJ whole genome shotgun (WGS) entry which is preliminary data.</text>
</comment>
<evidence type="ECO:0000259" key="12">
    <source>
        <dbReference type="Pfam" id="PF02931"/>
    </source>
</evidence>
<dbReference type="SUPFAM" id="SSF63712">
    <property type="entry name" value="Nicotinic receptor ligand binding domain-like"/>
    <property type="match status" value="1"/>
</dbReference>
<evidence type="ECO:0000313" key="13">
    <source>
        <dbReference type="EMBL" id="CAF3410787.1"/>
    </source>
</evidence>
<name>A0A818AS10_9BILA</name>
<dbReference type="GO" id="GO:0022848">
    <property type="term" value="F:acetylcholine-gated monoatomic cation-selective channel activity"/>
    <property type="evidence" value="ECO:0007669"/>
    <property type="project" value="InterPro"/>
</dbReference>
<evidence type="ECO:0000256" key="8">
    <source>
        <dbReference type="ARBA" id="ARBA00023286"/>
    </source>
</evidence>
<feature type="chain" id="PRO_5032794242" description="Neurotransmitter-gated ion-channel ligand-binding domain-containing protein" evidence="11">
    <location>
        <begin position="23"/>
        <end position="233"/>
    </location>
</feature>
<feature type="domain" description="Neurotransmitter-gated ion-channel ligand-binding" evidence="12">
    <location>
        <begin position="26"/>
        <end position="159"/>
    </location>
</feature>
<keyword evidence="4" id="KW-0770">Synapse</keyword>